<dbReference type="GO" id="GO:0046872">
    <property type="term" value="F:metal ion binding"/>
    <property type="evidence" value="ECO:0007669"/>
    <property type="project" value="UniProtKB-KW"/>
</dbReference>
<keyword evidence="6" id="KW-0255">Endonuclease</keyword>
<evidence type="ECO:0000259" key="9">
    <source>
        <dbReference type="PROSITE" id="PS50879"/>
    </source>
</evidence>
<keyword evidence="7" id="KW-0378">Hydrolase</keyword>
<dbReference type="SUPFAM" id="SSF53098">
    <property type="entry name" value="Ribonuclease H-like"/>
    <property type="match status" value="1"/>
</dbReference>
<keyword evidence="5" id="KW-0479">Metal-binding</keyword>
<evidence type="ECO:0000256" key="5">
    <source>
        <dbReference type="ARBA" id="ARBA00022723"/>
    </source>
</evidence>
<feature type="domain" description="RNase H type-1" evidence="9">
    <location>
        <begin position="2"/>
        <end position="138"/>
    </location>
</feature>
<evidence type="ECO:0000256" key="6">
    <source>
        <dbReference type="ARBA" id="ARBA00022759"/>
    </source>
</evidence>
<evidence type="ECO:0000256" key="1">
    <source>
        <dbReference type="ARBA" id="ARBA00000077"/>
    </source>
</evidence>
<dbReference type="FunFam" id="3.30.420.10:FF:000140">
    <property type="entry name" value="Protein CBG03114"/>
    <property type="match status" value="1"/>
</dbReference>
<dbReference type="PANTHER" id="PTHR10642">
    <property type="entry name" value="RIBONUCLEASE H1"/>
    <property type="match status" value="1"/>
</dbReference>
<dbReference type="eggNOG" id="KOG3752">
    <property type="taxonomic scope" value="Eukaryota"/>
</dbReference>
<dbReference type="GO" id="GO:0003676">
    <property type="term" value="F:nucleic acid binding"/>
    <property type="evidence" value="ECO:0007669"/>
    <property type="project" value="InterPro"/>
</dbReference>
<keyword evidence="10" id="KW-1185">Reference proteome</keyword>
<evidence type="ECO:0000256" key="7">
    <source>
        <dbReference type="ARBA" id="ARBA00022801"/>
    </source>
</evidence>
<comment type="catalytic activity">
    <reaction evidence="1">
        <text>Endonucleolytic cleavage to 5'-phosphomonoester.</text>
        <dbReference type="EC" id="3.1.26.4"/>
    </reaction>
</comment>
<dbReference type="GO" id="GO:0004523">
    <property type="term" value="F:RNA-DNA hybrid ribonuclease activity"/>
    <property type="evidence" value="ECO:0007669"/>
    <property type="project" value="UniProtKB-EC"/>
</dbReference>
<dbReference type="InterPro" id="IPR002156">
    <property type="entry name" value="RNaseH_domain"/>
</dbReference>
<dbReference type="Proteomes" id="UP000095282">
    <property type="component" value="Unplaced"/>
</dbReference>
<comment type="similarity">
    <text evidence="2">Belongs to the RNase H family.</text>
</comment>
<evidence type="ECO:0000256" key="3">
    <source>
        <dbReference type="ARBA" id="ARBA00012180"/>
    </source>
</evidence>
<evidence type="ECO:0000313" key="11">
    <source>
        <dbReference type="WBParaSite" id="Csp11.Scaffold579.g4522.t1"/>
    </source>
</evidence>
<dbReference type="EC" id="3.1.26.4" evidence="3"/>
<dbReference type="WBParaSite" id="Csp11.Scaffold579.g4522.t1">
    <property type="protein sequence ID" value="Csp11.Scaffold579.g4522.t1"/>
    <property type="gene ID" value="Csp11.Scaffold579.g4522"/>
</dbReference>
<dbReference type="AlphaFoldDB" id="A0A1I7TC77"/>
<dbReference type="GO" id="GO:0043137">
    <property type="term" value="P:DNA replication, removal of RNA primer"/>
    <property type="evidence" value="ECO:0007669"/>
    <property type="project" value="TreeGrafter"/>
</dbReference>
<evidence type="ECO:0000256" key="8">
    <source>
        <dbReference type="SAM" id="MobiDB-lite"/>
    </source>
</evidence>
<keyword evidence="4" id="KW-0540">Nuclease</keyword>
<sequence>MSRKEANVYTDGSCANQGLSNARAGYGVFWGDNNPNNFSGRVDGHQDSNRAELRAAQHAMKTAINQGHDSINIHTDSNYVRDAVAGAPGFASSAQNGDLMQSINELSHQIRTNVVHVPGHSGEHGNDEANKLARQGAKN</sequence>
<proteinExistence type="inferred from homology"/>
<evidence type="ECO:0000313" key="10">
    <source>
        <dbReference type="Proteomes" id="UP000095282"/>
    </source>
</evidence>
<dbReference type="PROSITE" id="PS50879">
    <property type="entry name" value="RNASE_H_1"/>
    <property type="match status" value="1"/>
</dbReference>
<name>A0A1I7TC77_9PELO</name>
<feature type="region of interest" description="Disordered" evidence="8">
    <location>
        <begin position="117"/>
        <end position="139"/>
    </location>
</feature>
<evidence type="ECO:0000256" key="4">
    <source>
        <dbReference type="ARBA" id="ARBA00022722"/>
    </source>
</evidence>
<dbReference type="Pfam" id="PF00075">
    <property type="entry name" value="RNase_H"/>
    <property type="match status" value="1"/>
</dbReference>
<dbReference type="InterPro" id="IPR050092">
    <property type="entry name" value="RNase_H"/>
</dbReference>
<dbReference type="Gene3D" id="3.30.420.10">
    <property type="entry name" value="Ribonuclease H-like superfamily/Ribonuclease H"/>
    <property type="match status" value="1"/>
</dbReference>
<protein>
    <recommendedName>
        <fullName evidence="3">ribonuclease H</fullName>
        <ecNumber evidence="3">3.1.26.4</ecNumber>
    </recommendedName>
</protein>
<dbReference type="InterPro" id="IPR036397">
    <property type="entry name" value="RNaseH_sf"/>
</dbReference>
<dbReference type="PANTHER" id="PTHR10642:SF26">
    <property type="entry name" value="RIBONUCLEASE H1"/>
    <property type="match status" value="1"/>
</dbReference>
<dbReference type="STRING" id="1561998.A0A1I7TC77"/>
<reference evidence="11" key="1">
    <citation type="submission" date="2016-11" db="UniProtKB">
        <authorList>
            <consortium name="WormBaseParasite"/>
        </authorList>
    </citation>
    <scope>IDENTIFICATION</scope>
</reference>
<organism evidence="10 11">
    <name type="scientific">Caenorhabditis tropicalis</name>
    <dbReference type="NCBI Taxonomy" id="1561998"/>
    <lineage>
        <taxon>Eukaryota</taxon>
        <taxon>Metazoa</taxon>
        <taxon>Ecdysozoa</taxon>
        <taxon>Nematoda</taxon>
        <taxon>Chromadorea</taxon>
        <taxon>Rhabditida</taxon>
        <taxon>Rhabditina</taxon>
        <taxon>Rhabditomorpha</taxon>
        <taxon>Rhabditoidea</taxon>
        <taxon>Rhabditidae</taxon>
        <taxon>Peloderinae</taxon>
        <taxon>Caenorhabditis</taxon>
    </lineage>
</organism>
<dbReference type="InterPro" id="IPR012337">
    <property type="entry name" value="RNaseH-like_sf"/>
</dbReference>
<feature type="compositionally biased region" description="Basic and acidic residues" evidence="8">
    <location>
        <begin position="121"/>
        <end position="131"/>
    </location>
</feature>
<accession>A0A1I7TC77</accession>
<dbReference type="CDD" id="cd09280">
    <property type="entry name" value="RNase_HI_eukaryote_like"/>
    <property type="match status" value="1"/>
</dbReference>
<evidence type="ECO:0000256" key="2">
    <source>
        <dbReference type="ARBA" id="ARBA00005300"/>
    </source>
</evidence>